<accession>A0A8J7GGJ8</accession>
<protein>
    <recommendedName>
        <fullName evidence="1">Peptidoglycan binding-like domain-containing protein</fullName>
    </recommendedName>
</protein>
<dbReference type="RefSeq" id="WP_197004386.1">
    <property type="nucleotide sequence ID" value="NZ_BONS01000020.1"/>
</dbReference>
<proteinExistence type="predicted"/>
<dbReference type="InterPro" id="IPR002477">
    <property type="entry name" value="Peptidoglycan-bd-like"/>
</dbReference>
<sequence>MSEAPGLTALKNFMQSKGIACLGIIGDPRTHSYGYHLAPSLLPSTDYSLRGEANRPVGDHSCAIDIGMSGWDGRGWLRWFIERCRNDVYSGIYEVIGSYDGRSVRYWSDGTNWNTDGVPYTGSGHDTWVHVGIYRSTALQDRTNWIADFLGASVPTPQPPKPPAPSYPAWPGREFSYAPGRPQMHGGDVQTWQTRMAQRGWSIGVDGWYGPQSAGVARAFQQEKHLQVDGVVGPQTWAAAWTAPVT</sequence>
<dbReference type="SUPFAM" id="SSF47090">
    <property type="entry name" value="PGBD-like"/>
    <property type="match status" value="1"/>
</dbReference>
<feature type="domain" description="Peptidoglycan binding-like" evidence="1">
    <location>
        <begin position="186"/>
        <end position="239"/>
    </location>
</feature>
<dbReference type="AlphaFoldDB" id="A0A8J7GGJ8"/>
<evidence type="ECO:0000259" key="1">
    <source>
        <dbReference type="Pfam" id="PF01471"/>
    </source>
</evidence>
<organism evidence="2 3">
    <name type="scientific">Longispora fulva</name>
    <dbReference type="NCBI Taxonomy" id="619741"/>
    <lineage>
        <taxon>Bacteria</taxon>
        <taxon>Bacillati</taxon>
        <taxon>Actinomycetota</taxon>
        <taxon>Actinomycetes</taxon>
        <taxon>Micromonosporales</taxon>
        <taxon>Micromonosporaceae</taxon>
        <taxon>Longispora</taxon>
    </lineage>
</organism>
<comment type="caution">
    <text evidence="2">The sequence shown here is derived from an EMBL/GenBank/DDBJ whole genome shotgun (WGS) entry which is preliminary data.</text>
</comment>
<dbReference type="InterPro" id="IPR036366">
    <property type="entry name" value="PGBDSf"/>
</dbReference>
<evidence type="ECO:0000313" key="3">
    <source>
        <dbReference type="Proteomes" id="UP000622552"/>
    </source>
</evidence>
<evidence type="ECO:0000313" key="2">
    <source>
        <dbReference type="EMBL" id="MBG6137531.1"/>
    </source>
</evidence>
<keyword evidence="3" id="KW-1185">Reference proteome</keyword>
<dbReference type="Pfam" id="PF01471">
    <property type="entry name" value="PG_binding_1"/>
    <property type="match status" value="1"/>
</dbReference>
<dbReference type="Gene3D" id="1.10.101.10">
    <property type="entry name" value="PGBD-like superfamily/PGBD"/>
    <property type="match status" value="1"/>
</dbReference>
<dbReference type="Proteomes" id="UP000622552">
    <property type="component" value="Unassembled WGS sequence"/>
</dbReference>
<dbReference type="EMBL" id="JADOUF010000001">
    <property type="protein sequence ID" value="MBG6137531.1"/>
    <property type="molecule type" value="Genomic_DNA"/>
</dbReference>
<reference evidence="2" key="1">
    <citation type="submission" date="2020-11" db="EMBL/GenBank/DDBJ databases">
        <title>Sequencing the genomes of 1000 actinobacteria strains.</title>
        <authorList>
            <person name="Klenk H.-P."/>
        </authorList>
    </citation>
    <scope>NUCLEOTIDE SEQUENCE</scope>
    <source>
        <strain evidence="2">DSM 45356</strain>
    </source>
</reference>
<dbReference type="InterPro" id="IPR036365">
    <property type="entry name" value="PGBD-like_sf"/>
</dbReference>
<gene>
    <name evidence="2" type="ORF">IW245_003725</name>
</gene>
<name>A0A8J7GGJ8_9ACTN</name>